<comment type="caution">
    <text evidence="1">The sequence shown here is derived from an EMBL/GenBank/DDBJ whole genome shotgun (WGS) entry which is preliminary data.</text>
</comment>
<dbReference type="AlphaFoldDB" id="A0A2H5QYL9"/>
<dbReference type="Proteomes" id="UP000236630">
    <property type="component" value="Unassembled WGS sequence"/>
</dbReference>
<name>A0A2H5QYL9_CITUN</name>
<reference evidence="1 2" key="1">
    <citation type="journal article" date="2017" name="Front. Genet.">
        <title>Draft sequencing of the heterozygous diploid genome of Satsuma (Citrus unshiu Marc.) using a hybrid assembly approach.</title>
        <authorList>
            <person name="Shimizu T."/>
            <person name="Tanizawa Y."/>
            <person name="Mochizuki T."/>
            <person name="Nagasaki H."/>
            <person name="Yoshioka T."/>
            <person name="Toyoda A."/>
            <person name="Fujiyama A."/>
            <person name="Kaminuma E."/>
            <person name="Nakamura Y."/>
        </authorList>
    </citation>
    <scope>NUCLEOTIDE SEQUENCE [LARGE SCALE GENOMIC DNA]</scope>
    <source>
        <strain evidence="2">cv. Miyagawa wase</strain>
    </source>
</reference>
<evidence type="ECO:0000313" key="1">
    <source>
        <dbReference type="EMBL" id="GAY69385.1"/>
    </source>
</evidence>
<organism evidence="1 2">
    <name type="scientific">Citrus unshiu</name>
    <name type="common">Satsuma mandarin</name>
    <name type="synonym">Citrus nobilis var. unshiu</name>
    <dbReference type="NCBI Taxonomy" id="55188"/>
    <lineage>
        <taxon>Eukaryota</taxon>
        <taxon>Viridiplantae</taxon>
        <taxon>Streptophyta</taxon>
        <taxon>Embryophyta</taxon>
        <taxon>Tracheophyta</taxon>
        <taxon>Spermatophyta</taxon>
        <taxon>Magnoliopsida</taxon>
        <taxon>eudicotyledons</taxon>
        <taxon>Gunneridae</taxon>
        <taxon>Pentapetalae</taxon>
        <taxon>rosids</taxon>
        <taxon>malvids</taxon>
        <taxon>Sapindales</taxon>
        <taxon>Rutaceae</taxon>
        <taxon>Aurantioideae</taxon>
        <taxon>Citrus</taxon>
    </lineage>
</organism>
<evidence type="ECO:0000313" key="2">
    <source>
        <dbReference type="Proteomes" id="UP000236630"/>
    </source>
</evidence>
<protein>
    <submittedName>
        <fullName evidence="1">Uncharacterized protein</fullName>
    </submittedName>
</protein>
<gene>
    <name evidence="1" type="ORF">CUMW_271520</name>
</gene>
<proteinExistence type="predicted"/>
<keyword evidence="2" id="KW-1185">Reference proteome</keyword>
<dbReference type="EMBL" id="BDQV01001209">
    <property type="protein sequence ID" value="GAY69385.1"/>
    <property type="molecule type" value="Genomic_DNA"/>
</dbReference>
<accession>A0A2H5QYL9</accession>
<sequence length="105" mass="12299">MLKADLLVQTLGLLPAGWILWFRLDCPNDSLRSNTPTWTRGASNNQLVAYFFLFLPLVFFQLDNCNNLFRVLRNLLGSLRSILYLAANPGPRYEFQQYMYMYTPR</sequence>